<feature type="transmembrane region" description="Helical" evidence="16">
    <location>
        <begin position="630"/>
        <end position="650"/>
    </location>
</feature>
<dbReference type="InParanoid" id="B3M752"/>
<dbReference type="HOGENOM" id="CLU_001072_2_0_1"/>
<dbReference type="GO" id="GO:0046872">
    <property type="term" value="F:metal ion binding"/>
    <property type="evidence" value="ECO:0007669"/>
    <property type="project" value="UniProtKB-KW"/>
</dbReference>
<keyword evidence="5 16" id="KW-0812">Transmembrane</keyword>
<dbReference type="STRING" id="7217.B3M752"/>
<dbReference type="GO" id="GO:0005886">
    <property type="term" value="C:plasma membrane"/>
    <property type="evidence" value="ECO:0007669"/>
    <property type="project" value="TreeGrafter"/>
</dbReference>
<evidence type="ECO:0000256" key="7">
    <source>
        <dbReference type="ARBA" id="ARBA00022741"/>
    </source>
</evidence>
<evidence type="ECO:0000256" key="6">
    <source>
        <dbReference type="ARBA" id="ARBA00022723"/>
    </source>
</evidence>
<evidence type="ECO:0000313" key="18">
    <source>
        <dbReference type="EMBL" id="EDV38713.2"/>
    </source>
</evidence>
<evidence type="ECO:0000256" key="4">
    <source>
        <dbReference type="ARBA" id="ARBA00012201"/>
    </source>
</evidence>
<dbReference type="InterPro" id="IPR029787">
    <property type="entry name" value="Nucleotide_cyclase"/>
</dbReference>
<keyword evidence="19" id="KW-1185">Reference proteome</keyword>
<feature type="transmembrane region" description="Helical" evidence="16">
    <location>
        <begin position="165"/>
        <end position="183"/>
    </location>
</feature>
<comment type="catalytic activity">
    <reaction evidence="1">
        <text>ATP = 3',5'-cyclic AMP + diphosphate</text>
        <dbReference type="Rhea" id="RHEA:15389"/>
        <dbReference type="ChEBI" id="CHEBI:30616"/>
        <dbReference type="ChEBI" id="CHEBI:33019"/>
        <dbReference type="ChEBI" id="CHEBI:58165"/>
        <dbReference type="EC" id="4.6.1.1"/>
    </reaction>
</comment>
<dbReference type="Proteomes" id="UP000007801">
    <property type="component" value="Unassembled WGS sequence"/>
</dbReference>
<feature type="transmembrane region" description="Helical" evidence="16">
    <location>
        <begin position="107"/>
        <end position="128"/>
    </location>
</feature>
<dbReference type="eggNOG" id="KOG3619">
    <property type="taxonomic scope" value="Eukaryota"/>
</dbReference>
<keyword evidence="11" id="KW-0115">cAMP biosynthesis</keyword>
<comment type="cofactor">
    <cofactor evidence="2">
        <name>Mg(2+)</name>
        <dbReference type="ChEBI" id="CHEBI:18420"/>
    </cofactor>
</comment>
<feature type="region of interest" description="Disordered" evidence="15">
    <location>
        <begin position="1108"/>
        <end position="1145"/>
    </location>
</feature>
<comment type="similarity">
    <text evidence="14">Belongs to the adenylyl cyclase class-4/guanylyl cyclase family.</text>
</comment>
<dbReference type="PANTHER" id="PTHR45627">
    <property type="entry name" value="ADENYLATE CYCLASE TYPE 1"/>
    <property type="match status" value="1"/>
</dbReference>
<feature type="transmembrane region" description="Helical" evidence="16">
    <location>
        <begin position="734"/>
        <end position="756"/>
    </location>
</feature>
<dbReference type="GO" id="GO:0004016">
    <property type="term" value="F:adenylate cyclase activity"/>
    <property type="evidence" value="ECO:0007669"/>
    <property type="project" value="UniProtKB-EC"/>
</dbReference>
<keyword evidence="10 16" id="KW-1133">Transmembrane helix</keyword>
<evidence type="ECO:0000256" key="13">
    <source>
        <dbReference type="ARBA" id="ARBA00023239"/>
    </source>
</evidence>
<dbReference type="GeneID" id="6507486"/>
<reference evidence="18 19" key="1">
    <citation type="journal article" date="2007" name="Nature">
        <title>Evolution of genes and genomes on the Drosophila phylogeny.</title>
        <authorList>
            <consortium name="Drosophila 12 Genomes Consortium"/>
            <person name="Clark A.G."/>
            <person name="Eisen M.B."/>
            <person name="Smith D.R."/>
            <person name="Bergman C.M."/>
            <person name="Oliver B."/>
            <person name="Markow T.A."/>
            <person name="Kaufman T.C."/>
            <person name="Kellis M."/>
            <person name="Gelbart W."/>
            <person name="Iyer V.N."/>
            <person name="Pollard D.A."/>
            <person name="Sackton T.B."/>
            <person name="Larracuente A.M."/>
            <person name="Singh N.D."/>
            <person name="Abad J.P."/>
            <person name="Abt D.N."/>
            <person name="Adryan B."/>
            <person name="Aguade M."/>
            <person name="Akashi H."/>
            <person name="Anderson W.W."/>
            <person name="Aquadro C.F."/>
            <person name="Ardell D.H."/>
            <person name="Arguello R."/>
            <person name="Artieri C.G."/>
            <person name="Barbash D.A."/>
            <person name="Barker D."/>
            <person name="Barsanti P."/>
            <person name="Batterham P."/>
            <person name="Batzoglou S."/>
            <person name="Begun D."/>
            <person name="Bhutkar A."/>
            <person name="Blanco E."/>
            <person name="Bosak S.A."/>
            <person name="Bradley R.K."/>
            <person name="Brand A.D."/>
            <person name="Brent M.R."/>
            <person name="Brooks A.N."/>
            <person name="Brown R.H."/>
            <person name="Butlin R.K."/>
            <person name="Caggese C."/>
            <person name="Calvi B.R."/>
            <person name="Bernardo de Carvalho A."/>
            <person name="Caspi A."/>
            <person name="Castrezana S."/>
            <person name="Celniker S.E."/>
            <person name="Chang J.L."/>
            <person name="Chapple C."/>
            <person name="Chatterji S."/>
            <person name="Chinwalla A."/>
            <person name="Civetta A."/>
            <person name="Clifton S.W."/>
            <person name="Comeron J.M."/>
            <person name="Costello J.C."/>
            <person name="Coyne J.A."/>
            <person name="Daub J."/>
            <person name="David R.G."/>
            <person name="Delcher A.L."/>
            <person name="Delehaunty K."/>
            <person name="Do C.B."/>
            <person name="Ebling H."/>
            <person name="Edwards K."/>
            <person name="Eickbush T."/>
            <person name="Evans J.D."/>
            <person name="Filipski A."/>
            <person name="Findeiss S."/>
            <person name="Freyhult E."/>
            <person name="Fulton L."/>
            <person name="Fulton R."/>
            <person name="Garcia A.C."/>
            <person name="Gardiner A."/>
            <person name="Garfield D.A."/>
            <person name="Garvin B.E."/>
            <person name="Gibson G."/>
            <person name="Gilbert D."/>
            <person name="Gnerre S."/>
            <person name="Godfrey J."/>
            <person name="Good R."/>
            <person name="Gotea V."/>
            <person name="Gravely B."/>
            <person name="Greenberg A.J."/>
            <person name="Griffiths-Jones S."/>
            <person name="Gross S."/>
            <person name="Guigo R."/>
            <person name="Gustafson E.A."/>
            <person name="Haerty W."/>
            <person name="Hahn M.W."/>
            <person name="Halligan D.L."/>
            <person name="Halpern A.L."/>
            <person name="Halter G.M."/>
            <person name="Han M.V."/>
            <person name="Heger A."/>
            <person name="Hillier L."/>
            <person name="Hinrichs A.S."/>
            <person name="Holmes I."/>
            <person name="Hoskins R.A."/>
            <person name="Hubisz M.J."/>
            <person name="Hultmark D."/>
            <person name="Huntley M.A."/>
            <person name="Jaffe D.B."/>
            <person name="Jagadeeshan S."/>
            <person name="Jeck W.R."/>
            <person name="Johnson J."/>
            <person name="Jones C.D."/>
            <person name="Jordan W.C."/>
            <person name="Karpen G.H."/>
            <person name="Kataoka E."/>
            <person name="Keightley P.D."/>
            <person name="Kheradpour P."/>
            <person name="Kirkness E.F."/>
            <person name="Koerich L.B."/>
            <person name="Kristiansen K."/>
            <person name="Kudrna D."/>
            <person name="Kulathinal R.J."/>
            <person name="Kumar S."/>
            <person name="Kwok R."/>
            <person name="Lander E."/>
            <person name="Langley C.H."/>
            <person name="Lapoint R."/>
            <person name="Lazzaro B.P."/>
            <person name="Lee S.J."/>
            <person name="Levesque L."/>
            <person name="Li R."/>
            <person name="Lin C.F."/>
            <person name="Lin M.F."/>
            <person name="Lindblad-Toh K."/>
            <person name="Llopart A."/>
            <person name="Long M."/>
            <person name="Low L."/>
            <person name="Lozovsky E."/>
            <person name="Lu J."/>
            <person name="Luo M."/>
            <person name="Machado C.A."/>
            <person name="Makalowski W."/>
            <person name="Marzo M."/>
            <person name="Matsuda M."/>
            <person name="Matzkin L."/>
            <person name="McAllister B."/>
            <person name="McBride C.S."/>
            <person name="McKernan B."/>
            <person name="McKernan K."/>
            <person name="Mendez-Lago M."/>
            <person name="Minx P."/>
            <person name="Mollenhauer M.U."/>
            <person name="Montooth K."/>
            <person name="Mount S.M."/>
            <person name="Mu X."/>
            <person name="Myers E."/>
            <person name="Negre B."/>
            <person name="Newfeld S."/>
            <person name="Nielsen R."/>
            <person name="Noor M.A."/>
            <person name="O'Grady P."/>
            <person name="Pachter L."/>
            <person name="Papaceit M."/>
            <person name="Parisi M.J."/>
            <person name="Parisi M."/>
            <person name="Parts L."/>
            <person name="Pedersen J.S."/>
            <person name="Pesole G."/>
            <person name="Phillippy A.M."/>
            <person name="Ponting C.P."/>
            <person name="Pop M."/>
            <person name="Porcelli D."/>
            <person name="Powell J.R."/>
            <person name="Prohaska S."/>
            <person name="Pruitt K."/>
            <person name="Puig M."/>
            <person name="Quesneville H."/>
            <person name="Ram K.R."/>
            <person name="Rand D."/>
            <person name="Rasmussen M.D."/>
            <person name="Reed L.K."/>
            <person name="Reenan R."/>
            <person name="Reily A."/>
            <person name="Remington K.A."/>
            <person name="Rieger T.T."/>
            <person name="Ritchie M.G."/>
            <person name="Robin C."/>
            <person name="Rogers Y.H."/>
            <person name="Rohde C."/>
            <person name="Rozas J."/>
            <person name="Rubenfield M.J."/>
            <person name="Ruiz A."/>
            <person name="Russo S."/>
            <person name="Salzberg S.L."/>
            <person name="Sanchez-Gracia A."/>
            <person name="Saranga D.J."/>
            <person name="Sato H."/>
            <person name="Schaeffer S.W."/>
            <person name="Schatz M.C."/>
            <person name="Schlenke T."/>
            <person name="Schwartz R."/>
            <person name="Segarra C."/>
            <person name="Singh R.S."/>
            <person name="Sirot L."/>
            <person name="Sirota M."/>
            <person name="Sisneros N.B."/>
            <person name="Smith C.D."/>
            <person name="Smith T.F."/>
            <person name="Spieth J."/>
            <person name="Stage D.E."/>
            <person name="Stark A."/>
            <person name="Stephan W."/>
            <person name="Strausberg R.L."/>
            <person name="Strempel S."/>
            <person name="Sturgill D."/>
            <person name="Sutton G."/>
            <person name="Sutton G.G."/>
            <person name="Tao W."/>
            <person name="Teichmann S."/>
            <person name="Tobari Y.N."/>
            <person name="Tomimura Y."/>
            <person name="Tsolas J.M."/>
            <person name="Valente V.L."/>
            <person name="Venter E."/>
            <person name="Venter J.C."/>
            <person name="Vicario S."/>
            <person name="Vieira F.G."/>
            <person name="Vilella A.J."/>
            <person name="Villasante A."/>
            <person name="Walenz B."/>
            <person name="Wang J."/>
            <person name="Wasserman M."/>
            <person name="Watts T."/>
            <person name="Wilson D."/>
            <person name="Wilson R.K."/>
            <person name="Wing R.A."/>
            <person name="Wolfner M.F."/>
            <person name="Wong A."/>
            <person name="Wong G.K."/>
            <person name="Wu C.I."/>
            <person name="Wu G."/>
            <person name="Yamamoto D."/>
            <person name="Yang H.P."/>
            <person name="Yang S.P."/>
            <person name="Yorke J.A."/>
            <person name="Yoshida K."/>
            <person name="Zdobnov E."/>
            <person name="Zhang P."/>
            <person name="Zhang Y."/>
            <person name="Zimin A.V."/>
            <person name="Baldwin J."/>
            <person name="Abdouelleil A."/>
            <person name="Abdulkadir J."/>
            <person name="Abebe A."/>
            <person name="Abera B."/>
            <person name="Abreu J."/>
            <person name="Acer S.C."/>
            <person name="Aftuck L."/>
            <person name="Alexander A."/>
            <person name="An P."/>
            <person name="Anderson E."/>
            <person name="Anderson S."/>
            <person name="Arachi H."/>
            <person name="Azer M."/>
            <person name="Bachantsang P."/>
            <person name="Barry A."/>
            <person name="Bayul T."/>
            <person name="Berlin A."/>
            <person name="Bessette D."/>
            <person name="Bloom T."/>
            <person name="Blye J."/>
            <person name="Boguslavskiy L."/>
            <person name="Bonnet C."/>
            <person name="Boukhgalter B."/>
            <person name="Bourzgui I."/>
            <person name="Brown A."/>
            <person name="Cahill P."/>
            <person name="Channer S."/>
            <person name="Cheshatsang Y."/>
            <person name="Chuda L."/>
            <person name="Citroen M."/>
            <person name="Collymore A."/>
            <person name="Cooke P."/>
            <person name="Costello M."/>
            <person name="D'Aco K."/>
            <person name="Daza R."/>
            <person name="De Haan G."/>
            <person name="DeGray S."/>
            <person name="DeMaso C."/>
            <person name="Dhargay N."/>
            <person name="Dooley K."/>
            <person name="Dooley E."/>
            <person name="Doricent M."/>
            <person name="Dorje P."/>
            <person name="Dorjee K."/>
            <person name="Dupes A."/>
            <person name="Elong R."/>
            <person name="Falk J."/>
            <person name="Farina A."/>
            <person name="Faro S."/>
            <person name="Ferguson D."/>
            <person name="Fisher S."/>
            <person name="Foley C.D."/>
            <person name="Franke A."/>
            <person name="Friedrich D."/>
            <person name="Gadbois L."/>
            <person name="Gearin G."/>
            <person name="Gearin C.R."/>
            <person name="Giannoukos G."/>
            <person name="Goode T."/>
            <person name="Graham J."/>
            <person name="Grandbois E."/>
            <person name="Grewal S."/>
            <person name="Gyaltsen K."/>
            <person name="Hafez N."/>
            <person name="Hagos B."/>
            <person name="Hall J."/>
            <person name="Henson C."/>
            <person name="Hollinger A."/>
            <person name="Honan T."/>
            <person name="Huard M.D."/>
            <person name="Hughes L."/>
            <person name="Hurhula B."/>
            <person name="Husby M.E."/>
            <person name="Kamat A."/>
            <person name="Kanga B."/>
            <person name="Kashin S."/>
            <person name="Khazanovich D."/>
            <person name="Kisner P."/>
            <person name="Lance K."/>
            <person name="Lara M."/>
            <person name="Lee W."/>
            <person name="Lennon N."/>
            <person name="Letendre F."/>
            <person name="LeVine R."/>
            <person name="Lipovsky A."/>
            <person name="Liu X."/>
            <person name="Liu J."/>
            <person name="Liu S."/>
            <person name="Lokyitsang T."/>
            <person name="Lokyitsang Y."/>
            <person name="Lubonja R."/>
            <person name="Lui A."/>
            <person name="MacDonald P."/>
            <person name="Magnisalis V."/>
            <person name="Maru K."/>
            <person name="Matthews C."/>
            <person name="McCusker W."/>
            <person name="McDonough S."/>
            <person name="Mehta T."/>
            <person name="Meldrim J."/>
            <person name="Meneus L."/>
            <person name="Mihai O."/>
            <person name="Mihalev A."/>
            <person name="Mihova T."/>
            <person name="Mittelman R."/>
            <person name="Mlenga V."/>
            <person name="Montmayeur A."/>
            <person name="Mulrain L."/>
            <person name="Navidi A."/>
            <person name="Naylor J."/>
            <person name="Negash T."/>
            <person name="Nguyen T."/>
            <person name="Nguyen N."/>
            <person name="Nicol R."/>
            <person name="Norbu C."/>
            <person name="Norbu N."/>
            <person name="Novod N."/>
            <person name="O'Neill B."/>
            <person name="Osman S."/>
            <person name="Markiewicz E."/>
            <person name="Oyono O.L."/>
            <person name="Patti C."/>
            <person name="Phunkhang P."/>
            <person name="Pierre F."/>
            <person name="Priest M."/>
            <person name="Raghuraman S."/>
            <person name="Rege F."/>
            <person name="Reyes R."/>
            <person name="Rise C."/>
            <person name="Rogov P."/>
            <person name="Ross K."/>
            <person name="Ryan E."/>
            <person name="Settipalli S."/>
            <person name="Shea T."/>
            <person name="Sherpa N."/>
            <person name="Shi L."/>
            <person name="Shih D."/>
            <person name="Sparrow T."/>
            <person name="Spaulding J."/>
            <person name="Stalker J."/>
            <person name="Stange-Thomann N."/>
            <person name="Stavropoulos S."/>
            <person name="Stone C."/>
            <person name="Strader C."/>
            <person name="Tesfaye S."/>
            <person name="Thomson T."/>
            <person name="Thoulutsang Y."/>
            <person name="Thoulutsang D."/>
            <person name="Topham K."/>
            <person name="Topping I."/>
            <person name="Tsamla T."/>
            <person name="Vassiliev H."/>
            <person name="Vo A."/>
            <person name="Wangchuk T."/>
            <person name="Wangdi T."/>
            <person name="Weiand M."/>
            <person name="Wilkinson J."/>
            <person name="Wilson A."/>
            <person name="Yadav S."/>
            <person name="Young G."/>
            <person name="Yu Q."/>
            <person name="Zembek L."/>
            <person name="Zhong D."/>
            <person name="Zimmer A."/>
            <person name="Zwirko Z."/>
            <person name="Jaffe D.B."/>
            <person name="Alvarez P."/>
            <person name="Brockman W."/>
            <person name="Butler J."/>
            <person name="Chin C."/>
            <person name="Gnerre S."/>
            <person name="Grabherr M."/>
            <person name="Kleber M."/>
            <person name="Mauceli E."/>
            <person name="MacCallum I."/>
        </authorList>
    </citation>
    <scope>NUCLEOTIDE SEQUENCE [LARGE SCALE GENOMIC DNA]</scope>
    <source>
        <strain evidence="19">Tucson 14024-0371.13</strain>
    </source>
</reference>
<dbReference type="KEGG" id="dan:6507486"/>
<dbReference type="Gene3D" id="3.30.70.1230">
    <property type="entry name" value="Nucleotide cyclase"/>
    <property type="match status" value="2"/>
</dbReference>
<protein>
    <recommendedName>
        <fullName evidence="4">adenylate cyclase</fullName>
        <ecNumber evidence="4">4.6.1.1</ecNumber>
    </recommendedName>
</protein>
<proteinExistence type="inferred from homology"/>
<gene>
    <name evidence="18" type="primary">Dana\GF24857</name>
    <name evidence="18" type="synonym">dana_GLEANR_9547</name>
    <name evidence="18" type="ORF">GF24857</name>
</gene>
<keyword evidence="8" id="KW-0067">ATP-binding</keyword>
<keyword evidence="6" id="KW-0479">Metal-binding</keyword>
<feature type="transmembrane region" description="Helical" evidence="16">
    <location>
        <begin position="763"/>
        <end position="782"/>
    </location>
</feature>
<dbReference type="FunFam" id="3.30.70.1230:FF:000024">
    <property type="entry name" value="ACXA, isoform A"/>
    <property type="match status" value="1"/>
</dbReference>
<evidence type="ECO:0000256" key="11">
    <source>
        <dbReference type="ARBA" id="ARBA00022998"/>
    </source>
</evidence>
<dbReference type="SMART" id="SM00044">
    <property type="entry name" value="CYCc"/>
    <property type="match status" value="2"/>
</dbReference>
<dbReference type="GO" id="GO:0007189">
    <property type="term" value="P:adenylate cyclase-activating G protein-coupled receptor signaling pathway"/>
    <property type="evidence" value="ECO:0007669"/>
    <property type="project" value="TreeGrafter"/>
</dbReference>
<feature type="domain" description="Guanylate cyclase" evidence="17">
    <location>
        <begin position="322"/>
        <end position="449"/>
    </location>
</feature>
<evidence type="ECO:0000256" key="14">
    <source>
        <dbReference type="RuleBase" id="RU000405"/>
    </source>
</evidence>
<dbReference type="InterPro" id="IPR018297">
    <property type="entry name" value="A/G_cyclase_CS"/>
</dbReference>
<dbReference type="EC" id="4.6.1.1" evidence="4"/>
<evidence type="ECO:0000256" key="16">
    <source>
        <dbReference type="SAM" id="Phobius"/>
    </source>
</evidence>
<dbReference type="CDD" id="cd07302">
    <property type="entry name" value="CHD"/>
    <property type="match status" value="2"/>
</dbReference>
<feature type="transmembrane region" description="Helical" evidence="16">
    <location>
        <begin position="600"/>
        <end position="618"/>
    </location>
</feature>
<name>B3M752_DROAN</name>
<evidence type="ECO:0000256" key="9">
    <source>
        <dbReference type="ARBA" id="ARBA00022842"/>
    </source>
</evidence>
<accession>B3M752</accession>
<dbReference type="PANTHER" id="PTHR45627:SF23">
    <property type="entry name" value="AT30656P-RELATED"/>
    <property type="match status" value="1"/>
</dbReference>
<keyword evidence="9" id="KW-0460">Magnesium</keyword>
<dbReference type="SMR" id="B3M752"/>
<feature type="transmembrane region" description="Helical" evidence="16">
    <location>
        <begin position="140"/>
        <end position="159"/>
    </location>
</feature>
<dbReference type="SUPFAM" id="SSF55073">
    <property type="entry name" value="Nucleotide cyclase"/>
    <property type="match status" value="2"/>
</dbReference>
<sequence>MPSGSNQTFRFIRSTADSVAGNIVHTLKMDSTIYNEDVVNLRSLTNLKGFEWQHLKKKCRELRLEGVMDSYMNLTISAQLIRFILYMEVLMILHILLLVVMVSNLRLFILLPYLMVALLTPFIAWPIFKKNLKHPRVVRIIVSVAVALLITIADLFVSLCNLGKYLLVPSYDHVVIASIYLFLPISVAKRSKAYLLAVPVSLIYFAHMVWRLCISQSFVKTRITSYGLYLISLNFVMSFCNFQRLYETRRWVVTRYQLVLQGITFKVVLNEERALLESILPQRMSHFLREDMSSRLAYESRNVFRRTYRNRKLYIEPYNEVTILVADMVNYTYLTNQMRAHELVEILHELFVNFDLAAKKNKVLRIKFLGDSYNCVAGIPAFYPTHAHSCIDQALEMISITQQLSNRKHLNINMRIGVHTGEVLAGIIGHSKWQFDIWSKDVDITNRLEASGAPGLVHISDRVMGMLGDQYVVKNGTEAAKLDPILQNFRTYLIVSRNSGSVELSESEENYSGSSRESFASFHGDVYDEIRTRAHRQMVEEMSNMPVGRRIGCIGPSKVRKESLQEEYLFKSQIRPVFLTFRDLKMELKFIKQPDLMMKYSMFMVAITAIILCKVVLIDQDESSDDVILFRVKPFGFLLPLLLLCMLALFKKLWLQRRPLTPMTQPKLVLFRWLLKGSELIEGSLYVRVSVAVLSLLMLYFMSSERVFSCDIAQLEIDIIDADLQNEPPNLKCFLPWAVTYAVGITLSLLLIFSGVPLEVKMGVGFFILFFHLGTIHDYYGIAFERSDSTNIGLKADWAQSWYLIAFFSVVLIREQYFTFTAKAMFYTRHLYLIKHEQTQASTRTIKVIMANILPSHVAEVFKQRRRQDQLYYENISKVAVMFAIIDSYSLEAVGLRVLHEIICTFDDLLAKYQGKHKVEKIKVMGWTYMACCGLDVEDYTDFSVSIQEGLNAEPDVDADRPEASSERNVHFASLLEEENQDWASQLNAENVVMVMTEFAFDLLRIIYEMGVVQRDMPYHSYPLNVKIGIAHGPIMAGVVGLSKPHYDIWGHAVNMASRMASTGVVDKIQVPRKTAKVLRAFDIYCEYRGATPVKGVGDVPTYLVSLDQSQDERKSGTPDMFDEQFQYGESFQQSPTDKTPDNKE</sequence>
<feature type="transmembrane region" description="Helical" evidence="16">
    <location>
        <begin position="226"/>
        <end position="246"/>
    </location>
</feature>
<dbReference type="GO" id="GO:0006171">
    <property type="term" value="P:cAMP biosynthetic process"/>
    <property type="evidence" value="ECO:0007669"/>
    <property type="project" value="UniProtKB-KW"/>
</dbReference>
<evidence type="ECO:0000313" key="19">
    <source>
        <dbReference type="Proteomes" id="UP000007801"/>
    </source>
</evidence>
<dbReference type="GO" id="GO:0005524">
    <property type="term" value="F:ATP binding"/>
    <property type="evidence" value="ECO:0007669"/>
    <property type="project" value="UniProtKB-KW"/>
</dbReference>
<evidence type="ECO:0000256" key="1">
    <source>
        <dbReference type="ARBA" id="ARBA00001593"/>
    </source>
</evidence>
<feature type="transmembrane region" description="Helical" evidence="16">
    <location>
        <begin position="80"/>
        <end position="101"/>
    </location>
</feature>
<feature type="domain" description="Guanylate cyclase" evidence="17">
    <location>
        <begin position="870"/>
        <end position="1061"/>
    </location>
</feature>
<dbReference type="InterPro" id="IPR001054">
    <property type="entry name" value="A/G_cyclase"/>
</dbReference>
<dbReference type="EMBL" id="CH902618">
    <property type="protein sequence ID" value="EDV38713.2"/>
    <property type="molecule type" value="Genomic_DNA"/>
</dbReference>
<dbReference type="OrthoDB" id="10006362at2759"/>
<keyword evidence="7" id="KW-0547">Nucleotide-binding</keyword>
<dbReference type="PROSITE" id="PS50125">
    <property type="entry name" value="GUANYLATE_CYCLASE_2"/>
    <property type="match status" value="2"/>
</dbReference>
<dbReference type="Pfam" id="PF00211">
    <property type="entry name" value="Guanylate_cyc"/>
    <property type="match status" value="3"/>
</dbReference>
<evidence type="ECO:0000256" key="8">
    <source>
        <dbReference type="ARBA" id="ARBA00022840"/>
    </source>
</evidence>
<dbReference type="AlphaFoldDB" id="B3M752"/>
<evidence type="ECO:0000256" key="2">
    <source>
        <dbReference type="ARBA" id="ARBA00001946"/>
    </source>
</evidence>
<feature type="transmembrane region" description="Helical" evidence="16">
    <location>
        <begin position="802"/>
        <end position="820"/>
    </location>
</feature>
<evidence type="ECO:0000256" key="3">
    <source>
        <dbReference type="ARBA" id="ARBA00004141"/>
    </source>
</evidence>
<evidence type="ECO:0000256" key="15">
    <source>
        <dbReference type="SAM" id="MobiDB-lite"/>
    </source>
</evidence>
<feature type="transmembrane region" description="Helical" evidence="16">
    <location>
        <begin position="195"/>
        <end position="214"/>
    </location>
</feature>
<evidence type="ECO:0000256" key="12">
    <source>
        <dbReference type="ARBA" id="ARBA00023136"/>
    </source>
</evidence>
<keyword evidence="13 14" id="KW-0456">Lyase</keyword>
<dbReference type="GO" id="GO:0035556">
    <property type="term" value="P:intracellular signal transduction"/>
    <property type="evidence" value="ECO:0007669"/>
    <property type="project" value="InterPro"/>
</dbReference>
<feature type="compositionally biased region" description="Polar residues" evidence="15">
    <location>
        <begin position="1128"/>
        <end position="1138"/>
    </location>
</feature>
<dbReference type="PROSITE" id="PS00452">
    <property type="entry name" value="GUANYLATE_CYCLASE_1"/>
    <property type="match status" value="1"/>
</dbReference>
<evidence type="ECO:0000256" key="10">
    <source>
        <dbReference type="ARBA" id="ARBA00022989"/>
    </source>
</evidence>
<comment type="subcellular location">
    <subcellularLocation>
        <location evidence="3">Membrane</location>
        <topology evidence="3">Multi-pass membrane protein</topology>
    </subcellularLocation>
</comment>
<feature type="transmembrane region" description="Helical" evidence="16">
    <location>
        <begin position="685"/>
        <end position="702"/>
    </location>
</feature>
<evidence type="ECO:0000256" key="5">
    <source>
        <dbReference type="ARBA" id="ARBA00022692"/>
    </source>
</evidence>
<organism evidence="18 19">
    <name type="scientific">Drosophila ananassae</name>
    <name type="common">Fruit fly</name>
    <dbReference type="NCBI Taxonomy" id="7217"/>
    <lineage>
        <taxon>Eukaryota</taxon>
        <taxon>Metazoa</taxon>
        <taxon>Ecdysozoa</taxon>
        <taxon>Arthropoda</taxon>
        <taxon>Hexapoda</taxon>
        <taxon>Insecta</taxon>
        <taxon>Pterygota</taxon>
        <taxon>Neoptera</taxon>
        <taxon>Endopterygota</taxon>
        <taxon>Diptera</taxon>
        <taxon>Brachycera</taxon>
        <taxon>Muscomorpha</taxon>
        <taxon>Ephydroidea</taxon>
        <taxon>Drosophilidae</taxon>
        <taxon>Drosophila</taxon>
        <taxon>Sophophora</taxon>
    </lineage>
</organism>
<evidence type="ECO:0000259" key="17">
    <source>
        <dbReference type="PROSITE" id="PS50125"/>
    </source>
</evidence>
<keyword evidence="12 16" id="KW-0472">Membrane</keyword>